<evidence type="ECO:0000313" key="7">
    <source>
        <dbReference type="Proteomes" id="UP000198870"/>
    </source>
</evidence>
<dbReference type="InterPro" id="IPR043128">
    <property type="entry name" value="Rev_trsase/Diguanyl_cyclase"/>
</dbReference>
<dbReference type="Proteomes" id="UP000198870">
    <property type="component" value="Unassembled WGS sequence"/>
</dbReference>
<keyword evidence="7" id="KW-1185">Reference proteome</keyword>
<proteinExistence type="predicted"/>
<dbReference type="InterPro" id="IPR029787">
    <property type="entry name" value="Nucleotide_cyclase"/>
</dbReference>
<keyword evidence="3" id="KW-0175">Coiled coil</keyword>
<reference evidence="6 7" key="1">
    <citation type="submission" date="2016-10" db="EMBL/GenBank/DDBJ databases">
        <authorList>
            <person name="de Groot N.N."/>
        </authorList>
    </citation>
    <scope>NUCLEOTIDE SEQUENCE [LARGE SCALE GENOMIC DNA]</scope>
    <source>
        <strain evidence="6 7">AA1</strain>
    </source>
</reference>
<evidence type="ECO:0000256" key="3">
    <source>
        <dbReference type="SAM" id="Coils"/>
    </source>
</evidence>
<dbReference type="RefSeq" id="WP_139164107.1">
    <property type="nucleotide sequence ID" value="NZ_FMUX01000029.1"/>
</dbReference>
<feature type="region of interest" description="Disordered" evidence="4">
    <location>
        <begin position="1"/>
        <end position="22"/>
    </location>
</feature>
<dbReference type="PANTHER" id="PTHR45138">
    <property type="entry name" value="REGULATORY COMPONENTS OF SENSORY TRANSDUCTION SYSTEM"/>
    <property type="match status" value="1"/>
</dbReference>
<feature type="domain" description="GGDEF" evidence="5">
    <location>
        <begin position="187"/>
        <end position="315"/>
    </location>
</feature>
<dbReference type="InterPro" id="IPR050469">
    <property type="entry name" value="Diguanylate_Cyclase"/>
</dbReference>
<gene>
    <name evidence="6" type="ORF">SAMN05216233_12911</name>
</gene>
<evidence type="ECO:0000259" key="5">
    <source>
        <dbReference type="PROSITE" id="PS50887"/>
    </source>
</evidence>
<evidence type="ECO:0000313" key="6">
    <source>
        <dbReference type="EMBL" id="SCY86510.1"/>
    </source>
</evidence>
<evidence type="ECO:0000256" key="1">
    <source>
        <dbReference type="ARBA" id="ARBA00012528"/>
    </source>
</evidence>
<evidence type="ECO:0000256" key="4">
    <source>
        <dbReference type="SAM" id="MobiDB-lite"/>
    </source>
</evidence>
<dbReference type="InterPro" id="IPR000160">
    <property type="entry name" value="GGDEF_dom"/>
</dbReference>
<organism evidence="6 7">
    <name type="scientific">Desulfoluna spongiiphila</name>
    <dbReference type="NCBI Taxonomy" id="419481"/>
    <lineage>
        <taxon>Bacteria</taxon>
        <taxon>Pseudomonadati</taxon>
        <taxon>Thermodesulfobacteriota</taxon>
        <taxon>Desulfobacteria</taxon>
        <taxon>Desulfobacterales</taxon>
        <taxon>Desulfolunaceae</taxon>
        <taxon>Desulfoluna</taxon>
    </lineage>
</organism>
<feature type="coiled-coil region" evidence="3">
    <location>
        <begin position="129"/>
        <end position="156"/>
    </location>
</feature>
<dbReference type="GO" id="GO:0052621">
    <property type="term" value="F:diguanylate cyclase activity"/>
    <property type="evidence" value="ECO:0007669"/>
    <property type="project" value="UniProtKB-EC"/>
</dbReference>
<dbReference type="OrthoDB" id="5509512at2"/>
<sequence>MLRSQTARHTDTRPPETDELPPDIQEAWQRMLSLLRSLLEVPVVLVMRLCANGTETVMVSRDDAAPPWTEEASALAQGMGTPKESAFLAEPICHADGRVFGTLCAMDTKPNPFSHRALLTEFRHTMESHLALMETRRNLEKETERAEALSSQLAREALTDPLTGLLHRCTFADRFHQEIARHKRAHHPLSLILCNLDHFRPYNATMGRARGDALLVTLAGLLKARLRTHDLVWRWGGDEFLLLLPDTPLMGAVEVVESIRHIVEATTKNEPDPRVTLSAGATNLAPEETQDTCLDRCNSLLKAAKAKGRNCVILG</sequence>
<protein>
    <recommendedName>
        <fullName evidence="1">diguanylate cyclase</fullName>
        <ecNumber evidence="1">2.7.7.65</ecNumber>
    </recommendedName>
</protein>
<comment type="catalytic activity">
    <reaction evidence="2">
        <text>2 GTP = 3',3'-c-di-GMP + 2 diphosphate</text>
        <dbReference type="Rhea" id="RHEA:24898"/>
        <dbReference type="ChEBI" id="CHEBI:33019"/>
        <dbReference type="ChEBI" id="CHEBI:37565"/>
        <dbReference type="ChEBI" id="CHEBI:58805"/>
        <dbReference type="EC" id="2.7.7.65"/>
    </reaction>
</comment>
<dbReference type="AlphaFoldDB" id="A0A1G5JF23"/>
<evidence type="ECO:0000256" key="2">
    <source>
        <dbReference type="ARBA" id="ARBA00034247"/>
    </source>
</evidence>
<dbReference type="NCBIfam" id="TIGR00254">
    <property type="entry name" value="GGDEF"/>
    <property type="match status" value="1"/>
</dbReference>
<accession>A0A1G5JF23</accession>
<dbReference type="PANTHER" id="PTHR45138:SF9">
    <property type="entry name" value="DIGUANYLATE CYCLASE DGCM-RELATED"/>
    <property type="match status" value="1"/>
</dbReference>
<dbReference type="Gene3D" id="3.30.70.270">
    <property type="match status" value="1"/>
</dbReference>
<dbReference type="PROSITE" id="PS50887">
    <property type="entry name" value="GGDEF"/>
    <property type="match status" value="1"/>
</dbReference>
<dbReference type="EC" id="2.7.7.65" evidence="1"/>
<dbReference type="Pfam" id="PF00990">
    <property type="entry name" value="GGDEF"/>
    <property type="match status" value="1"/>
</dbReference>
<dbReference type="CDD" id="cd01949">
    <property type="entry name" value="GGDEF"/>
    <property type="match status" value="1"/>
</dbReference>
<dbReference type="SUPFAM" id="SSF55073">
    <property type="entry name" value="Nucleotide cyclase"/>
    <property type="match status" value="1"/>
</dbReference>
<dbReference type="SMART" id="SM00267">
    <property type="entry name" value="GGDEF"/>
    <property type="match status" value="1"/>
</dbReference>
<name>A0A1G5JF23_9BACT</name>
<dbReference type="SUPFAM" id="SSF55781">
    <property type="entry name" value="GAF domain-like"/>
    <property type="match status" value="1"/>
</dbReference>
<dbReference type="EMBL" id="FMUX01000029">
    <property type="protein sequence ID" value="SCY86510.1"/>
    <property type="molecule type" value="Genomic_DNA"/>
</dbReference>
<dbReference type="STRING" id="419481.SAMN05216233_12911"/>